<dbReference type="InterPro" id="IPR016024">
    <property type="entry name" value="ARM-type_fold"/>
</dbReference>
<organism evidence="1 2">
    <name type="scientific">Cryptosporidium xiaoi</name>
    <dbReference type="NCBI Taxonomy" id="659607"/>
    <lineage>
        <taxon>Eukaryota</taxon>
        <taxon>Sar</taxon>
        <taxon>Alveolata</taxon>
        <taxon>Apicomplexa</taxon>
        <taxon>Conoidasida</taxon>
        <taxon>Coccidia</taxon>
        <taxon>Eucoccidiorida</taxon>
        <taxon>Eimeriorina</taxon>
        <taxon>Cryptosporidiidae</taxon>
        <taxon>Cryptosporidium</taxon>
    </lineage>
</organism>
<dbReference type="Proteomes" id="UP001311799">
    <property type="component" value="Unassembled WGS sequence"/>
</dbReference>
<evidence type="ECO:0000313" key="1">
    <source>
        <dbReference type="EMBL" id="KAK6589384.1"/>
    </source>
</evidence>
<comment type="caution">
    <text evidence="1">The sequence shown here is derived from an EMBL/GenBank/DDBJ whole genome shotgun (WGS) entry which is preliminary data.</text>
</comment>
<name>A0AAV9XZ37_9CRYT</name>
<keyword evidence="2" id="KW-1185">Reference proteome</keyword>
<reference evidence="1 2" key="1">
    <citation type="submission" date="2023-10" db="EMBL/GenBank/DDBJ databases">
        <title>Comparative genomics analysis reveals potential genetic determinants of host preference in Cryptosporidium xiaoi.</title>
        <authorList>
            <person name="Xiao L."/>
            <person name="Li J."/>
        </authorList>
    </citation>
    <scope>NUCLEOTIDE SEQUENCE [LARGE SCALE GENOMIC DNA]</scope>
    <source>
        <strain evidence="1 2">52996</strain>
    </source>
</reference>
<dbReference type="AlphaFoldDB" id="A0AAV9XZ37"/>
<gene>
    <name evidence="1" type="ORF">RS030_213364</name>
</gene>
<dbReference type="InterPro" id="IPR011989">
    <property type="entry name" value="ARM-like"/>
</dbReference>
<dbReference type="EMBL" id="JAWDEY010000013">
    <property type="protein sequence ID" value="KAK6589384.1"/>
    <property type="molecule type" value="Genomic_DNA"/>
</dbReference>
<evidence type="ECO:0000313" key="2">
    <source>
        <dbReference type="Proteomes" id="UP001311799"/>
    </source>
</evidence>
<sequence>MLCRVAIKNGFLDLIIEIFLKSNTKCITDRYKNAILRVVVRMVRISPSAALKSWSKMKTVAVNLLFSGDISMRIWSITYISSVIRFIENNTSADITLESLQPLQMCPRIFVLVYDKCLPIKVQTIRTLCRIIVSPESRRECKQLVYMGIIGLFIDILNHHEIKNCVNDITIPILVSLNKLIKLSEKWCMVFICSNGIEIITHYLRFPKDLVVITIYLIIYNAGRYSAFHTNKILENNLLEKLHSIKDRIDSKLISNLFYKVLFSLITKCTEYEILHHFILNCVDKHILENKRVMDHVEKMKEKNIKLNIFKNSDKVCKELPNR</sequence>
<accession>A0AAV9XZ37</accession>
<dbReference type="Gene3D" id="1.25.10.10">
    <property type="entry name" value="Leucine-rich Repeat Variant"/>
    <property type="match status" value="1"/>
</dbReference>
<dbReference type="SUPFAM" id="SSF48371">
    <property type="entry name" value="ARM repeat"/>
    <property type="match status" value="1"/>
</dbReference>
<protein>
    <submittedName>
        <fullName evidence="1">Uncharacterized protein</fullName>
    </submittedName>
</protein>
<proteinExistence type="predicted"/>